<evidence type="ECO:0000313" key="1">
    <source>
        <dbReference type="EMBL" id="KIL65805.1"/>
    </source>
</evidence>
<reference evidence="1 2" key="1">
    <citation type="submission" date="2014-04" db="EMBL/GenBank/DDBJ databases">
        <title>Evolutionary Origins and Diversification of the Mycorrhizal Mutualists.</title>
        <authorList>
            <consortium name="DOE Joint Genome Institute"/>
            <consortium name="Mycorrhizal Genomics Consortium"/>
            <person name="Kohler A."/>
            <person name="Kuo A."/>
            <person name="Nagy L.G."/>
            <person name="Floudas D."/>
            <person name="Copeland A."/>
            <person name="Barry K.W."/>
            <person name="Cichocki N."/>
            <person name="Veneault-Fourrey C."/>
            <person name="LaButti K."/>
            <person name="Lindquist E.A."/>
            <person name="Lipzen A."/>
            <person name="Lundell T."/>
            <person name="Morin E."/>
            <person name="Murat C."/>
            <person name="Riley R."/>
            <person name="Ohm R."/>
            <person name="Sun H."/>
            <person name="Tunlid A."/>
            <person name="Henrissat B."/>
            <person name="Grigoriev I.V."/>
            <person name="Hibbett D.S."/>
            <person name="Martin F."/>
        </authorList>
    </citation>
    <scope>NUCLEOTIDE SEQUENCE [LARGE SCALE GENOMIC DNA]</scope>
    <source>
        <strain evidence="1 2">Koide BX008</strain>
    </source>
</reference>
<evidence type="ECO:0000313" key="2">
    <source>
        <dbReference type="Proteomes" id="UP000054549"/>
    </source>
</evidence>
<sequence length="106" mass="12490">MSWRAFGRNPYLCHPWESLCPGLARHFCHCASLRISRNFRHRFDCRVVYGWLGLSSLRSGLLRGNDRRLSCGFHVISNSVSFRLLHLHIQFMEMIMMFYLTVSTSH</sequence>
<dbReference type="AlphaFoldDB" id="A0A0C2SR77"/>
<keyword evidence="2" id="KW-1185">Reference proteome</keyword>
<gene>
    <name evidence="1" type="ORF">M378DRAFT_464340</name>
</gene>
<organism evidence="1 2">
    <name type="scientific">Amanita muscaria (strain Koide BX008)</name>
    <dbReference type="NCBI Taxonomy" id="946122"/>
    <lineage>
        <taxon>Eukaryota</taxon>
        <taxon>Fungi</taxon>
        <taxon>Dikarya</taxon>
        <taxon>Basidiomycota</taxon>
        <taxon>Agaricomycotina</taxon>
        <taxon>Agaricomycetes</taxon>
        <taxon>Agaricomycetidae</taxon>
        <taxon>Agaricales</taxon>
        <taxon>Pluteineae</taxon>
        <taxon>Amanitaceae</taxon>
        <taxon>Amanita</taxon>
    </lineage>
</organism>
<dbReference type="Proteomes" id="UP000054549">
    <property type="component" value="Unassembled WGS sequence"/>
</dbReference>
<dbReference type="HOGENOM" id="CLU_2222561_0_0_1"/>
<dbReference type="InParanoid" id="A0A0C2SR77"/>
<protein>
    <submittedName>
        <fullName evidence="1">Uncharacterized protein</fullName>
    </submittedName>
</protein>
<proteinExistence type="predicted"/>
<name>A0A0C2SR77_AMAMK</name>
<dbReference type="EMBL" id="KN818240">
    <property type="protein sequence ID" value="KIL65805.1"/>
    <property type="molecule type" value="Genomic_DNA"/>
</dbReference>
<accession>A0A0C2SR77</accession>